<reference evidence="1" key="2">
    <citation type="journal article" date="2015" name="Data Brief">
        <title>Shoot transcriptome of the giant reed, Arundo donax.</title>
        <authorList>
            <person name="Barrero R.A."/>
            <person name="Guerrero F.D."/>
            <person name="Moolhuijzen P."/>
            <person name="Goolsby J.A."/>
            <person name="Tidwell J."/>
            <person name="Bellgard S.E."/>
            <person name="Bellgard M.I."/>
        </authorList>
    </citation>
    <scope>NUCLEOTIDE SEQUENCE</scope>
    <source>
        <tissue evidence="1">Shoot tissue taken approximately 20 cm above the soil surface</tissue>
    </source>
</reference>
<evidence type="ECO:0000313" key="1">
    <source>
        <dbReference type="EMBL" id="JAD60472.1"/>
    </source>
</evidence>
<reference evidence="1" key="1">
    <citation type="submission" date="2014-09" db="EMBL/GenBank/DDBJ databases">
        <authorList>
            <person name="Magalhaes I.L.F."/>
            <person name="Oliveira U."/>
            <person name="Santos F.R."/>
            <person name="Vidigal T.H.D.A."/>
            <person name="Brescovit A.D."/>
            <person name="Santos A.J."/>
        </authorList>
    </citation>
    <scope>NUCLEOTIDE SEQUENCE</scope>
    <source>
        <tissue evidence="1">Shoot tissue taken approximately 20 cm above the soil surface</tissue>
    </source>
</reference>
<organism evidence="1">
    <name type="scientific">Arundo donax</name>
    <name type="common">Giant reed</name>
    <name type="synonym">Donax arundinaceus</name>
    <dbReference type="NCBI Taxonomy" id="35708"/>
    <lineage>
        <taxon>Eukaryota</taxon>
        <taxon>Viridiplantae</taxon>
        <taxon>Streptophyta</taxon>
        <taxon>Embryophyta</taxon>
        <taxon>Tracheophyta</taxon>
        <taxon>Spermatophyta</taxon>
        <taxon>Magnoliopsida</taxon>
        <taxon>Liliopsida</taxon>
        <taxon>Poales</taxon>
        <taxon>Poaceae</taxon>
        <taxon>PACMAD clade</taxon>
        <taxon>Arundinoideae</taxon>
        <taxon>Arundineae</taxon>
        <taxon>Arundo</taxon>
    </lineage>
</organism>
<name>A0A0A9BMH1_ARUDO</name>
<dbReference type="AlphaFoldDB" id="A0A0A9BMH1"/>
<proteinExistence type="predicted"/>
<dbReference type="EMBL" id="GBRH01237423">
    <property type="protein sequence ID" value="JAD60472.1"/>
    <property type="molecule type" value="Transcribed_RNA"/>
</dbReference>
<sequence>MGMLFLLVLSVIDIESAD</sequence>
<protein>
    <submittedName>
        <fullName evidence="1">Uncharacterized protein</fullName>
    </submittedName>
</protein>
<accession>A0A0A9BMH1</accession>